<keyword evidence="10" id="KW-0812">Transmembrane</keyword>
<dbReference type="InterPro" id="IPR036026">
    <property type="entry name" value="Seven-hairpin_glycosidases"/>
</dbReference>
<dbReference type="OMA" id="DTCVWAY"/>
<keyword evidence="9" id="KW-0326">Glycosidase</keyword>
<keyword evidence="10" id="KW-1133">Transmembrane helix</keyword>
<feature type="active site" description="Proton donor" evidence="6">
    <location>
        <position position="180"/>
    </location>
</feature>
<keyword evidence="4 9" id="KW-0378">Hydrolase</keyword>
<dbReference type="SUPFAM" id="SSF48225">
    <property type="entry name" value="Seven-hairpin glycosidases"/>
    <property type="match status" value="1"/>
</dbReference>
<dbReference type="InterPro" id="IPR012341">
    <property type="entry name" value="6hp_glycosidase-like_sf"/>
</dbReference>
<dbReference type="GO" id="GO:0005509">
    <property type="term" value="F:calcium ion binding"/>
    <property type="evidence" value="ECO:0007669"/>
    <property type="project" value="InterPro"/>
</dbReference>
<dbReference type="PANTHER" id="PTHR11742">
    <property type="entry name" value="MANNOSYL-OLIGOSACCHARIDE ALPHA-1,2-MANNOSIDASE-RELATED"/>
    <property type="match status" value="1"/>
</dbReference>
<dbReference type="STRING" id="692275.M3C574"/>
<dbReference type="HOGENOM" id="CLU_003818_0_0_1"/>
<evidence type="ECO:0000313" key="12">
    <source>
        <dbReference type="Proteomes" id="UP000016931"/>
    </source>
</evidence>
<keyword evidence="10" id="KW-0472">Membrane</keyword>
<evidence type="ECO:0000256" key="4">
    <source>
        <dbReference type="ARBA" id="ARBA00022801"/>
    </source>
</evidence>
<dbReference type="GO" id="GO:0016020">
    <property type="term" value="C:membrane"/>
    <property type="evidence" value="ECO:0007669"/>
    <property type="project" value="InterPro"/>
</dbReference>
<evidence type="ECO:0000256" key="10">
    <source>
        <dbReference type="SAM" id="Phobius"/>
    </source>
</evidence>
<dbReference type="eggNOG" id="KOG2431">
    <property type="taxonomic scope" value="Eukaryota"/>
</dbReference>
<evidence type="ECO:0000256" key="2">
    <source>
        <dbReference type="ARBA" id="ARBA00004922"/>
    </source>
</evidence>
<dbReference type="InterPro" id="IPR001382">
    <property type="entry name" value="Glyco_hydro_47"/>
</dbReference>
<feature type="transmembrane region" description="Helical" evidence="10">
    <location>
        <begin position="7"/>
        <end position="24"/>
    </location>
</feature>
<accession>M3C574</accession>
<name>M3C574_SPHMS</name>
<sequence length="594" mass="66871">MISLRRYAIYAALAVFALITITHFRQNIASHARIQYAAFFSSNKKHGDGLFHWEDVKVHYPVESLTSLPTARPRKLPKVQFDFAAEAPGHASVRLERQAAVKATFQRCWKAYSNYAWMMDEVTPLTGNIKNGFGGWAATLVDSLDTLWIMGMKDEFEQAVQAAVTIDLSKCTEETINVFETTIRHLGGFLSAYDLSGDKRLLEKATEFGEMLLKAFDTPNHMPITRWKPQSALTTPQVADEVVLVAEIGSLSMEFTHLSQVTGDMRFYDAVDRIMQLFAKQQEETHLPGMFPVVVNGRDADFTQDTYFTLSAMSDSLYEYFPKMHALLGGVEPIYPKLYERSMETAIKQNLWKPMTPDDLDILMSGNVRAELGQPPKLEPQGQHLVCFSGGMLALGGRLTGQEAHVKIGQKLTDGCIYAYSACPMGVMPEVFEMVPCPSRVGACPWDEEKWRSTIAASGIADAQHSIDELRLPKGFTKITDRRYILRPEAIESVFILYRITGQEYLLDRAWEMFGSIVNATETHIANAALADVTHDPVWLASTGHNVKMDSMESFWLAETLKYFYLIFSEPDVVSLDNYVFNTEAHPFKRPTVV</sequence>
<dbReference type="PRINTS" id="PR00747">
    <property type="entry name" value="GLYHDRLASE47"/>
</dbReference>
<dbReference type="UniPathway" id="UPA00378"/>
<feature type="binding site" evidence="7">
    <location>
        <position position="583"/>
    </location>
    <ligand>
        <name>Ca(2+)</name>
        <dbReference type="ChEBI" id="CHEBI:29108"/>
    </ligand>
</feature>
<protein>
    <recommendedName>
        <fullName evidence="9">alpha-1,2-Mannosidase</fullName>
        <ecNumber evidence="9">3.2.1.-</ecNumber>
    </recommendedName>
</protein>
<evidence type="ECO:0000256" key="7">
    <source>
        <dbReference type="PIRSR" id="PIRSR601382-2"/>
    </source>
</evidence>
<keyword evidence="7" id="KW-0106">Calcium</keyword>
<organism evidence="11 12">
    <name type="scientific">Sphaerulina musiva (strain SO2202)</name>
    <name type="common">Poplar stem canker fungus</name>
    <name type="synonym">Septoria musiva</name>
    <dbReference type="NCBI Taxonomy" id="692275"/>
    <lineage>
        <taxon>Eukaryota</taxon>
        <taxon>Fungi</taxon>
        <taxon>Dikarya</taxon>
        <taxon>Ascomycota</taxon>
        <taxon>Pezizomycotina</taxon>
        <taxon>Dothideomycetes</taxon>
        <taxon>Dothideomycetidae</taxon>
        <taxon>Mycosphaerellales</taxon>
        <taxon>Mycosphaerellaceae</taxon>
        <taxon>Sphaerulina</taxon>
    </lineage>
</organism>
<feature type="disulfide bond" evidence="8">
    <location>
        <begin position="387"/>
        <end position="416"/>
    </location>
</feature>
<dbReference type="RefSeq" id="XP_016763527.1">
    <property type="nucleotide sequence ID" value="XM_016909517.1"/>
</dbReference>
<dbReference type="PANTHER" id="PTHR11742:SF89">
    <property type="entry name" value="ALPHA-1,2-MANNOSIDASE"/>
    <property type="match status" value="1"/>
</dbReference>
<dbReference type="GO" id="GO:0005975">
    <property type="term" value="P:carbohydrate metabolic process"/>
    <property type="evidence" value="ECO:0007669"/>
    <property type="project" value="InterPro"/>
</dbReference>
<dbReference type="GO" id="GO:0036503">
    <property type="term" value="P:ERAD pathway"/>
    <property type="evidence" value="ECO:0007669"/>
    <property type="project" value="UniProtKB-ARBA"/>
</dbReference>
<dbReference type="Proteomes" id="UP000016931">
    <property type="component" value="Unassembled WGS sequence"/>
</dbReference>
<feature type="active site" evidence="6">
    <location>
        <position position="315"/>
    </location>
</feature>
<keyword evidence="5 8" id="KW-1015">Disulfide bond</keyword>
<comment type="pathway">
    <text evidence="2">Protein modification; protein glycosylation.</text>
</comment>
<keyword evidence="7" id="KW-0479">Metal-binding</keyword>
<evidence type="ECO:0000256" key="9">
    <source>
        <dbReference type="RuleBase" id="RU361193"/>
    </source>
</evidence>
<dbReference type="Gene3D" id="1.50.10.10">
    <property type="match status" value="1"/>
</dbReference>
<dbReference type="GeneID" id="27906654"/>
<comment type="cofactor">
    <cofactor evidence="1 7">
        <name>Ca(2+)</name>
        <dbReference type="ChEBI" id="CHEBI:29108"/>
    </cofactor>
</comment>
<evidence type="ECO:0000313" key="11">
    <source>
        <dbReference type="EMBL" id="EMF15406.1"/>
    </source>
</evidence>
<dbReference type="AlphaFoldDB" id="M3C574"/>
<dbReference type="EC" id="3.2.1.-" evidence="9"/>
<proteinExistence type="inferred from homology"/>
<evidence type="ECO:0000256" key="1">
    <source>
        <dbReference type="ARBA" id="ARBA00001913"/>
    </source>
</evidence>
<evidence type="ECO:0000256" key="8">
    <source>
        <dbReference type="PIRSR" id="PIRSR601382-3"/>
    </source>
</evidence>
<evidence type="ECO:0000256" key="3">
    <source>
        <dbReference type="ARBA" id="ARBA00007658"/>
    </source>
</evidence>
<comment type="similarity">
    <text evidence="3 9">Belongs to the glycosyl hydrolase 47 family.</text>
</comment>
<dbReference type="InterPro" id="IPR050749">
    <property type="entry name" value="Glycosyl_Hydrolase_47"/>
</dbReference>
<evidence type="ECO:0000256" key="5">
    <source>
        <dbReference type="ARBA" id="ARBA00023157"/>
    </source>
</evidence>
<feature type="active site" evidence="6">
    <location>
        <position position="489"/>
    </location>
</feature>
<reference evidence="11 12" key="1">
    <citation type="journal article" date="2012" name="PLoS Pathog.">
        <title>Diverse lifestyles and strategies of plant pathogenesis encoded in the genomes of eighteen Dothideomycetes fungi.</title>
        <authorList>
            <person name="Ohm R.A."/>
            <person name="Feau N."/>
            <person name="Henrissat B."/>
            <person name="Schoch C.L."/>
            <person name="Horwitz B.A."/>
            <person name="Barry K.W."/>
            <person name="Condon B.J."/>
            <person name="Copeland A.C."/>
            <person name="Dhillon B."/>
            <person name="Glaser F."/>
            <person name="Hesse C.N."/>
            <person name="Kosti I."/>
            <person name="LaButti K."/>
            <person name="Lindquist E.A."/>
            <person name="Lucas S."/>
            <person name="Salamov A.A."/>
            <person name="Bradshaw R.E."/>
            <person name="Ciuffetti L."/>
            <person name="Hamelin R.C."/>
            <person name="Kema G.H.J."/>
            <person name="Lawrence C."/>
            <person name="Scott J.A."/>
            <person name="Spatafora J.W."/>
            <person name="Turgeon B.G."/>
            <person name="de Wit P.J.G.M."/>
            <person name="Zhong S."/>
            <person name="Goodwin S.B."/>
            <person name="Grigoriev I.V."/>
        </authorList>
    </citation>
    <scope>NUCLEOTIDE SEQUENCE [LARGE SCALE GENOMIC DNA]</scope>
    <source>
        <strain evidence="11 12">SO2202</strain>
    </source>
</reference>
<feature type="active site" description="Proton donor" evidence="6">
    <location>
        <position position="430"/>
    </location>
</feature>
<dbReference type="GO" id="GO:0005783">
    <property type="term" value="C:endoplasmic reticulum"/>
    <property type="evidence" value="ECO:0007669"/>
    <property type="project" value="TreeGrafter"/>
</dbReference>
<dbReference type="EMBL" id="KB456261">
    <property type="protein sequence ID" value="EMF15406.1"/>
    <property type="molecule type" value="Genomic_DNA"/>
</dbReference>
<gene>
    <name evidence="11" type="ORF">SEPMUDRAFT_60195</name>
</gene>
<dbReference type="GO" id="GO:0004571">
    <property type="term" value="F:mannosyl-oligosaccharide 1,2-alpha-mannosidase activity"/>
    <property type="evidence" value="ECO:0007669"/>
    <property type="project" value="InterPro"/>
</dbReference>
<keyword evidence="12" id="KW-1185">Reference proteome</keyword>
<evidence type="ECO:0000256" key="6">
    <source>
        <dbReference type="PIRSR" id="PIRSR601382-1"/>
    </source>
</evidence>
<dbReference type="OrthoDB" id="8118055at2759"/>
<dbReference type="FunFam" id="1.50.10.10:FF:000037">
    <property type="entry name" value="alpha-1,2-Mannosidase"/>
    <property type="match status" value="1"/>
</dbReference>
<dbReference type="Pfam" id="PF01532">
    <property type="entry name" value="Glyco_hydro_47"/>
    <property type="match status" value="1"/>
</dbReference>